<comment type="caution">
    <text evidence="3">The sequence shown here is derived from an EMBL/GenBank/DDBJ whole genome shotgun (WGS) entry which is preliminary data.</text>
</comment>
<accession>A0ABX5GFT9</accession>
<organism evidence="3 4">
    <name type="scientific">Photobacterium leiognathi</name>
    <dbReference type="NCBI Taxonomy" id="553611"/>
    <lineage>
        <taxon>Bacteria</taxon>
        <taxon>Pseudomonadati</taxon>
        <taxon>Pseudomonadota</taxon>
        <taxon>Gammaproteobacteria</taxon>
        <taxon>Vibrionales</taxon>
        <taxon>Vibrionaceae</taxon>
        <taxon>Photobacterium</taxon>
    </lineage>
</organism>
<dbReference type="EMBL" id="PYOI01000013">
    <property type="protein sequence ID" value="PSV82203.1"/>
    <property type="molecule type" value="Genomic_DNA"/>
</dbReference>
<protein>
    <submittedName>
        <fullName evidence="3">Uncharacterized protein</fullName>
    </submittedName>
</protein>
<evidence type="ECO:0000256" key="1">
    <source>
        <dbReference type="SAM" id="Coils"/>
    </source>
</evidence>
<proteinExistence type="predicted"/>
<feature type="coiled-coil region" evidence="1">
    <location>
        <begin position="40"/>
        <end position="67"/>
    </location>
</feature>
<name>A0ABX5GFT9_PHOLE</name>
<feature type="transmembrane region" description="Helical" evidence="2">
    <location>
        <begin position="12"/>
        <end position="34"/>
    </location>
</feature>
<evidence type="ECO:0000313" key="3">
    <source>
        <dbReference type="EMBL" id="PSV82203.1"/>
    </source>
</evidence>
<sequence>MFKAIFELGKTVVSLVGGIFSLILTLCQIFANLYRANKIEKDTNQEIDRLMREIELAERKRSLENRLENHNK</sequence>
<keyword evidence="2" id="KW-0812">Transmembrane</keyword>
<gene>
    <name evidence="3" type="ORF">CTM94_10460</name>
</gene>
<keyword evidence="2" id="KW-0472">Membrane</keyword>
<dbReference type="Proteomes" id="UP000241566">
    <property type="component" value="Unassembled WGS sequence"/>
</dbReference>
<keyword evidence="2" id="KW-1133">Transmembrane helix</keyword>
<keyword evidence="4" id="KW-1185">Reference proteome</keyword>
<keyword evidence="1" id="KW-0175">Coiled coil</keyword>
<evidence type="ECO:0000256" key="2">
    <source>
        <dbReference type="SAM" id="Phobius"/>
    </source>
</evidence>
<reference evidence="3 4" key="1">
    <citation type="submission" date="2018-01" db="EMBL/GenBank/DDBJ databases">
        <title>Whole genome sequencing of Histamine producing bacteria.</title>
        <authorList>
            <person name="Butler K."/>
        </authorList>
    </citation>
    <scope>NUCLEOTIDE SEQUENCE [LARGE SCALE GENOMIC DNA]</scope>
    <source>
        <strain evidence="3 4">ATCC 25521</strain>
    </source>
</reference>
<dbReference type="RefSeq" id="WP_045063451.1">
    <property type="nucleotide sequence ID" value="NZ_CP131601.1"/>
</dbReference>
<evidence type="ECO:0000313" key="4">
    <source>
        <dbReference type="Proteomes" id="UP000241566"/>
    </source>
</evidence>